<reference evidence="1 2" key="1">
    <citation type="submission" date="2024-05" db="EMBL/GenBank/DDBJ databases">
        <title>The nuclear and mitochondrial genome assemblies of Tetragonisca angustula (Apidae: Meliponini), a tiny yet remarkable pollinator in the Neotropics.</title>
        <authorList>
            <person name="Ferrari R."/>
            <person name="Ricardo P.C."/>
            <person name="Dias F.C."/>
            <person name="Araujo N.S."/>
            <person name="Soares D.O."/>
            <person name="Zhou Q.-S."/>
            <person name="Zhu C.-D."/>
            <person name="Coutinho L."/>
            <person name="Airas M.C."/>
            <person name="Batista T.M."/>
        </authorList>
    </citation>
    <scope>NUCLEOTIDE SEQUENCE [LARGE SCALE GENOMIC DNA]</scope>
    <source>
        <strain evidence="1">ASF017062</strain>
        <tissue evidence="1">Abdomen</tissue>
    </source>
</reference>
<name>A0AAW1AB17_9HYME</name>
<dbReference type="AlphaFoldDB" id="A0AAW1AB17"/>
<gene>
    <name evidence="1" type="ORF">QLX08_002974</name>
</gene>
<proteinExistence type="predicted"/>
<comment type="caution">
    <text evidence="1">The sequence shown here is derived from an EMBL/GenBank/DDBJ whole genome shotgun (WGS) entry which is preliminary data.</text>
</comment>
<keyword evidence="2" id="KW-1185">Reference proteome</keyword>
<accession>A0AAW1AB17</accession>
<dbReference type="EMBL" id="JAWNGG020000042">
    <property type="protein sequence ID" value="KAK9306236.1"/>
    <property type="molecule type" value="Genomic_DNA"/>
</dbReference>
<organism evidence="1 2">
    <name type="scientific">Tetragonisca angustula</name>
    <dbReference type="NCBI Taxonomy" id="166442"/>
    <lineage>
        <taxon>Eukaryota</taxon>
        <taxon>Metazoa</taxon>
        <taxon>Ecdysozoa</taxon>
        <taxon>Arthropoda</taxon>
        <taxon>Hexapoda</taxon>
        <taxon>Insecta</taxon>
        <taxon>Pterygota</taxon>
        <taxon>Neoptera</taxon>
        <taxon>Endopterygota</taxon>
        <taxon>Hymenoptera</taxon>
        <taxon>Apocrita</taxon>
        <taxon>Aculeata</taxon>
        <taxon>Apoidea</taxon>
        <taxon>Anthophila</taxon>
        <taxon>Apidae</taxon>
        <taxon>Tetragonisca</taxon>
    </lineage>
</organism>
<protein>
    <submittedName>
        <fullName evidence="1">Uncharacterized protein</fullName>
    </submittedName>
</protein>
<dbReference type="Proteomes" id="UP001432146">
    <property type="component" value="Unassembled WGS sequence"/>
</dbReference>
<evidence type="ECO:0000313" key="2">
    <source>
        <dbReference type="Proteomes" id="UP001432146"/>
    </source>
</evidence>
<evidence type="ECO:0000313" key="1">
    <source>
        <dbReference type="EMBL" id="KAK9306236.1"/>
    </source>
</evidence>
<sequence length="99" mass="11333">MLKSNSRHLTRVTTSHSSRAGCELIKILRLRERPEIDGPVMTRSKREIITKCDRQIRHTKWVDTHTEGIQLLSIAPSYGAFKDPPGLTIEHPDAKEYVL</sequence>